<dbReference type="GO" id="GO:0016020">
    <property type="term" value="C:membrane"/>
    <property type="evidence" value="ECO:0007669"/>
    <property type="project" value="UniProtKB-SubCell"/>
</dbReference>
<protein>
    <submittedName>
        <fullName evidence="14">DUF1211 domain-containing protein</fullName>
    </submittedName>
</protein>
<keyword evidence="8 13" id="KW-1133">Transmembrane helix</keyword>
<keyword evidence="15" id="KW-1185">Reference proteome</keyword>
<evidence type="ECO:0000313" key="15">
    <source>
        <dbReference type="Proteomes" id="UP000439550"/>
    </source>
</evidence>
<dbReference type="Proteomes" id="UP000439550">
    <property type="component" value="Unassembled WGS sequence"/>
</dbReference>
<evidence type="ECO:0000256" key="7">
    <source>
        <dbReference type="ARBA" id="ARBA00022958"/>
    </source>
</evidence>
<feature type="transmembrane region" description="Helical" evidence="13">
    <location>
        <begin position="116"/>
        <end position="138"/>
    </location>
</feature>
<feature type="transmembrane region" description="Helical" evidence="13">
    <location>
        <begin position="44"/>
        <end position="64"/>
    </location>
</feature>
<accession>A0A7X1Z7C5</accession>
<comment type="similarity">
    <text evidence="2">Belongs to the TMEM175 family.</text>
</comment>
<feature type="transmembrane region" description="Helical" evidence="13">
    <location>
        <begin position="76"/>
        <end position="96"/>
    </location>
</feature>
<dbReference type="Pfam" id="PF06736">
    <property type="entry name" value="TMEM175"/>
    <property type="match status" value="1"/>
</dbReference>
<comment type="subcellular location">
    <subcellularLocation>
        <location evidence="1">Membrane</location>
        <topology evidence="1">Multi-pass membrane protein</topology>
    </subcellularLocation>
</comment>
<keyword evidence="6" id="KW-0631">Potassium channel</keyword>
<evidence type="ECO:0000256" key="1">
    <source>
        <dbReference type="ARBA" id="ARBA00004141"/>
    </source>
</evidence>
<evidence type="ECO:0000256" key="5">
    <source>
        <dbReference type="ARBA" id="ARBA00022692"/>
    </source>
</evidence>
<comment type="catalytic activity">
    <reaction evidence="12">
        <text>K(+)(in) = K(+)(out)</text>
        <dbReference type="Rhea" id="RHEA:29463"/>
        <dbReference type="ChEBI" id="CHEBI:29103"/>
    </reaction>
</comment>
<keyword evidence="9" id="KW-0406">Ion transport</keyword>
<keyword evidence="5 13" id="KW-0812">Transmembrane</keyword>
<evidence type="ECO:0000256" key="13">
    <source>
        <dbReference type="SAM" id="Phobius"/>
    </source>
</evidence>
<evidence type="ECO:0000256" key="9">
    <source>
        <dbReference type="ARBA" id="ARBA00023065"/>
    </source>
</evidence>
<gene>
    <name evidence="14" type="ORF">GHI93_03940</name>
</gene>
<evidence type="ECO:0000256" key="2">
    <source>
        <dbReference type="ARBA" id="ARBA00006920"/>
    </source>
</evidence>
<keyword evidence="3" id="KW-0813">Transport</keyword>
<evidence type="ECO:0000256" key="6">
    <source>
        <dbReference type="ARBA" id="ARBA00022826"/>
    </source>
</evidence>
<dbReference type="InterPro" id="IPR010617">
    <property type="entry name" value="TMEM175-like"/>
</dbReference>
<evidence type="ECO:0000256" key="12">
    <source>
        <dbReference type="ARBA" id="ARBA00034430"/>
    </source>
</evidence>
<dbReference type="GO" id="GO:0015252">
    <property type="term" value="F:proton channel activity"/>
    <property type="evidence" value="ECO:0007669"/>
    <property type="project" value="InterPro"/>
</dbReference>
<evidence type="ECO:0000256" key="10">
    <source>
        <dbReference type="ARBA" id="ARBA00023136"/>
    </source>
</evidence>
<organism evidence="14 15">
    <name type="scientific">Lactococcus hircilactis</name>
    <dbReference type="NCBI Taxonomy" id="1494462"/>
    <lineage>
        <taxon>Bacteria</taxon>
        <taxon>Bacillati</taxon>
        <taxon>Bacillota</taxon>
        <taxon>Bacilli</taxon>
        <taxon>Lactobacillales</taxon>
        <taxon>Streptococcaceae</taxon>
        <taxon>Lactococcus</taxon>
    </lineage>
</organism>
<evidence type="ECO:0000256" key="4">
    <source>
        <dbReference type="ARBA" id="ARBA00022538"/>
    </source>
</evidence>
<proteinExistence type="inferred from homology"/>
<keyword evidence="4" id="KW-0633">Potassium transport</keyword>
<feature type="transmembrane region" description="Helical" evidence="13">
    <location>
        <begin position="7"/>
        <end position="24"/>
    </location>
</feature>
<reference evidence="14 15" key="1">
    <citation type="submission" date="2019-10" db="EMBL/GenBank/DDBJ databases">
        <authorList>
            <person name="Dong K."/>
        </authorList>
    </citation>
    <scope>NUCLEOTIDE SEQUENCE [LARGE SCALE GENOMIC DNA]</scope>
    <source>
        <strain evidence="14 15">DSM 28960</strain>
    </source>
</reference>
<evidence type="ECO:0000256" key="8">
    <source>
        <dbReference type="ARBA" id="ARBA00022989"/>
    </source>
</evidence>
<dbReference type="AlphaFoldDB" id="A0A7X1Z7C5"/>
<dbReference type="OrthoDB" id="7626281at2"/>
<dbReference type="RefSeq" id="WP_153495776.1">
    <property type="nucleotide sequence ID" value="NZ_CAXYUY010000004.1"/>
</dbReference>
<evidence type="ECO:0000313" key="14">
    <source>
        <dbReference type="EMBL" id="MQW39104.1"/>
    </source>
</evidence>
<evidence type="ECO:0000256" key="3">
    <source>
        <dbReference type="ARBA" id="ARBA00022448"/>
    </source>
</evidence>
<keyword evidence="7" id="KW-0630">Potassium</keyword>
<dbReference type="EMBL" id="WITJ01000004">
    <property type="protein sequence ID" value="MQW39104.1"/>
    <property type="molecule type" value="Genomic_DNA"/>
</dbReference>
<feature type="transmembrane region" description="Helical" evidence="13">
    <location>
        <begin position="163"/>
        <end position="184"/>
    </location>
</feature>
<comment type="caution">
    <text evidence="14">The sequence shown here is derived from an EMBL/GenBank/DDBJ whole genome shotgun (WGS) entry which is preliminary data.</text>
</comment>
<name>A0A7X1Z7C5_9LACT</name>
<evidence type="ECO:0000256" key="11">
    <source>
        <dbReference type="ARBA" id="ARBA00023303"/>
    </source>
</evidence>
<keyword evidence="10 13" id="KW-0472">Membrane</keyword>
<dbReference type="GO" id="GO:0005267">
    <property type="term" value="F:potassium channel activity"/>
    <property type="evidence" value="ECO:0007669"/>
    <property type="project" value="UniProtKB-KW"/>
</dbReference>
<keyword evidence="11" id="KW-0407">Ion channel</keyword>
<sequence>MVSKSRLAGFVDAAIAVVMTVMLLEFHTPKSGLILDFLRENLVYMIAYLLSFIYVTTSWFNQQYMLASAERVTRKMYIATMLWVLNLSMLPVLAAWTGQTMNLFDAFGTHAPKAPALLFMLMIGLWGVSFVHMGHVYIHENPKAAAQLINEMNVLSYLRSRPYWGLFLLFFGLTTIYPFTALIWTGAEMGYAIYRSHNREK</sequence>